<dbReference type="PANTHER" id="PTHR43712">
    <property type="entry name" value="PUTATIVE (AFU_ORTHOLOGUE AFUA_4G14580)-RELATED"/>
    <property type="match status" value="1"/>
</dbReference>
<dbReference type="Pfam" id="PF08100">
    <property type="entry name" value="Dimerisation"/>
    <property type="match status" value="1"/>
</dbReference>
<dbReference type="GO" id="GO:0032259">
    <property type="term" value="P:methylation"/>
    <property type="evidence" value="ECO:0007669"/>
    <property type="project" value="UniProtKB-KW"/>
</dbReference>
<dbReference type="Gene3D" id="3.40.50.150">
    <property type="entry name" value="Vaccinia Virus protein VP39"/>
    <property type="match status" value="1"/>
</dbReference>
<dbReference type="InterPro" id="IPR016461">
    <property type="entry name" value="COMT-like"/>
</dbReference>
<dbReference type="PANTHER" id="PTHR43712:SF2">
    <property type="entry name" value="O-METHYLTRANSFERASE CICE"/>
    <property type="match status" value="1"/>
</dbReference>
<feature type="domain" description="O-methyltransferase dimerisation" evidence="5">
    <location>
        <begin position="15"/>
        <end position="75"/>
    </location>
</feature>
<keyword evidence="7" id="KW-1185">Reference proteome</keyword>
<protein>
    <submittedName>
        <fullName evidence="6">Methyltransferase</fullName>
    </submittedName>
</protein>
<reference evidence="6" key="1">
    <citation type="submission" date="2021-01" db="EMBL/GenBank/DDBJ databases">
        <title>Whole genome shotgun sequence of Virgisporangium aurantiacum NBRC 16421.</title>
        <authorList>
            <person name="Komaki H."/>
            <person name="Tamura T."/>
        </authorList>
    </citation>
    <scope>NUCLEOTIDE SEQUENCE</scope>
    <source>
        <strain evidence="6">NBRC 16421</strain>
    </source>
</reference>
<dbReference type="EMBL" id="BOPG01000054">
    <property type="protein sequence ID" value="GIJ60414.1"/>
    <property type="molecule type" value="Genomic_DNA"/>
</dbReference>
<dbReference type="Pfam" id="PF00891">
    <property type="entry name" value="Methyltransf_2"/>
    <property type="match status" value="1"/>
</dbReference>
<feature type="domain" description="O-methyltransferase C-terminal" evidence="4">
    <location>
        <begin position="172"/>
        <end position="320"/>
    </location>
</feature>
<dbReference type="PIRSF" id="PIRSF005739">
    <property type="entry name" value="O-mtase"/>
    <property type="match status" value="1"/>
</dbReference>
<evidence type="ECO:0000259" key="5">
    <source>
        <dbReference type="Pfam" id="PF08100"/>
    </source>
</evidence>
<dbReference type="GO" id="GO:0046983">
    <property type="term" value="F:protein dimerization activity"/>
    <property type="evidence" value="ECO:0007669"/>
    <property type="project" value="InterPro"/>
</dbReference>
<evidence type="ECO:0000256" key="1">
    <source>
        <dbReference type="ARBA" id="ARBA00022603"/>
    </source>
</evidence>
<keyword evidence="1 6" id="KW-0489">Methyltransferase</keyword>
<comment type="caution">
    <text evidence="6">The sequence shown here is derived from an EMBL/GenBank/DDBJ whole genome shotgun (WGS) entry which is preliminary data.</text>
</comment>
<evidence type="ECO:0000313" key="6">
    <source>
        <dbReference type="EMBL" id="GIJ60414.1"/>
    </source>
</evidence>
<evidence type="ECO:0000256" key="3">
    <source>
        <dbReference type="ARBA" id="ARBA00022691"/>
    </source>
</evidence>
<dbReference type="PROSITE" id="PS51683">
    <property type="entry name" value="SAM_OMT_II"/>
    <property type="match status" value="1"/>
</dbReference>
<dbReference type="AlphaFoldDB" id="A0A8J4E3U9"/>
<dbReference type="SUPFAM" id="SSF53335">
    <property type="entry name" value="S-adenosyl-L-methionine-dependent methyltransferases"/>
    <property type="match status" value="1"/>
</dbReference>
<proteinExistence type="predicted"/>
<evidence type="ECO:0000256" key="2">
    <source>
        <dbReference type="ARBA" id="ARBA00022679"/>
    </source>
</evidence>
<evidence type="ECO:0000259" key="4">
    <source>
        <dbReference type="Pfam" id="PF00891"/>
    </source>
</evidence>
<dbReference type="InterPro" id="IPR036390">
    <property type="entry name" value="WH_DNA-bd_sf"/>
</dbReference>
<dbReference type="Gene3D" id="1.10.10.10">
    <property type="entry name" value="Winged helix-like DNA-binding domain superfamily/Winged helix DNA-binding domain"/>
    <property type="match status" value="1"/>
</dbReference>
<name>A0A8J4E3U9_9ACTN</name>
<dbReference type="InterPro" id="IPR012967">
    <property type="entry name" value="COMT_dimerisation"/>
</dbReference>
<evidence type="ECO:0000313" key="7">
    <source>
        <dbReference type="Proteomes" id="UP000612585"/>
    </source>
</evidence>
<organism evidence="6 7">
    <name type="scientific">Virgisporangium aurantiacum</name>
    <dbReference type="NCBI Taxonomy" id="175570"/>
    <lineage>
        <taxon>Bacteria</taxon>
        <taxon>Bacillati</taxon>
        <taxon>Actinomycetota</taxon>
        <taxon>Actinomycetes</taxon>
        <taxon>Micromonosporales</taxon>
        <taxon>Micromonosporaceae</taxon>
        <taxon>Virgisporangium</taxon>
    </lineage>
</organism>
<dbReference type="InterPro" id="IPR036388">
    <property type="entry name" value="WH-like_DNA-bd_sf"/>
</dbReference>
<dbReference type="SUPFAM" id="SSF46785">
    <property type="entry name" value="Winged helix' DNA-binding domain"/>
    <property type="match status" value="1"/>
</dbReference>
<dbReference type="CDD" id="cd02440">
    <property type="entry name" value="AdoMet_MTases"/>
    <property type="match status" value="1"/>
</dbReference>
<accession>A0A8J4E3U9</accession>
<dbReference type="GO" id="GO:0008171">
    <property type="term" value="F:O-methyltransferase activity"/>
    <property type="evidence" value="ECO:0007669"/>
    <property type="project" value="InterPro"/>
</dbReference>
<sequence length="341" mass="36330">MPEPPGGLTRARLLEMMTAYKATYLLRAAVRLRVFDALAGGPADPDTVAAILRTDPRGTRVLLRALAAAGLLHVDGEEFRLPPGADELLVTGSPQYSGGVTEVAASRWEWDAMADLDDIVRHGGTRLDVNAETPGFPYWVDFATHQTFATVPGARFVADLLADWAADRDPLRILDVGCGSATFGGTLAARHPHARLTGLDWPSVLEVAGKSLGALGVADRFTPLPGDVFTADLTGPYDVVILANVMMLFDAARGTALLRRLRAHMRPGGRAVIVGFTTGDAAPVQDYHAHMLELLMLALTEGGELHSTTAYRKMLASSGFAEPTVHTSQGLPLRFVEGTAA</sequence>
<dbReference type="Proteomes" id="UP000612585">
    <property type="component" value="Unassembled WGS sequence"/>
</dbReference>
<keyword evidence="3" id="KW-0949">S-adenosyl-L-methionine</keyword>
<keyword evidence="2" id="KW-0808">Transferase</keyword>
<dbReference type="InterPro" id="IPR029063">
    <property type="entry name" value="SAM-dependent_MTases_sf"/>
</dbReference>
<dbReference type="InterPro" id="IPR001077">
    <property type="entry name" value="COMT_C"/>
</dbReference>
<dbReference type="RefSeq" id="WP_204004693.1">
    <property type="nucleotide sequence ID" value="NZ_BOPG01000054.1"/>
</dbReference>
<gene>
    <name evidence="6" type="ORF">Vau01_079300</name>
</gene>